<reference evidence="1 2" key="1">
    <citation type="journal article" date="2023" name="Hortic Res">
        <title>Pangenome of water caltrop reveals structural variations and asymmetric subgenome divergence after allopolyploidization.</title>
        <authorList>
            <person name="Zhang X."/>
            <person name="Chen Y."/>
            <person name="Wang L."/>
            <person name="Yuan Y."/>
            <person name="Fang M."/>
            <person name="Shi L."/>
            <person name="Lu R."/>
            <person name="Comes H.P."/>
            <person name="Ma Y."/>
            <person name="Chen Y."/>
            <person name="Huang G."/>
            <person name="Zhou Y."/>
            <person name="Zheng Z."/>
            <person name="Qiu Y."/>
        </authorList>
    </citation>
    <scope>NUCLEOTIDE SEQUENCE [LARGE SCALE GENOMIC DNA]</scope>
    <source>
        <strain evidence="1">F231</strain>
    </source>
</reference>
<dbReference type="AlphaFoldDB" id="A0AAN7M496"/>
<gene>
    <name evidence="1" type="ORF">SAY86_016835</name>
</gene>
<organism evidence="1 2">
    <name type="scientific">Trapa natans</name>
    <name type="common">Water chestnut</name>
    <dbReference type="NCBI Taxonomy" id="22666"/>
    <lineage>
        <taxon>Eukaryota</taxon>
        <taxon>Viridiplantae</taxon>
        <taxon>Streptophyta</taxon>
        <taxon>Embryophyta</taxon>
        <taxon>Tracheophyta</taxon>
        <taxon>Spermatophyta</taxon>
        <taxon>Magnoliopsida</taxon>
        <taxon>eudicotyledons</taxon>
        <taxon>Gunneridae</taxon>
        <taxon>Pentapetalae</taxon>
        <taxon>rosids</taxon>
        <taxon>malvids</taxon>
        <taxon>Myrtales</taxon>
        <taxon>Lythraceae</taxon>
        <taxon>Trapa</taxon>
    </lineage>
</organism>
<comment type="caution">
    <text evidence="1">The sequence shown here is derived from an EMBL/GenBank/DDBJ whole genome shotgun (WGS) entry which is preliminary data.</text>
</comment>
<evidence type="ECO:0000313" key="1">
    <source>
        <dbReference type="EMBL" id="KAK4789531.1"/>
    </source>
</evidence>
<sequence length="57" mass="6321">MTAGDQCLILLHGNLYRGPPNGDEKVNGFWLACWGSSQRRLLTEMEEDGLAVMMAHS</sequence>
<dbReference type="EMBL" id="JAXQNO010000010">
    <property type="protein sequence ID" value="KAK4789531.1"/>
    <property type="molecule type" value="Genomic_DNA"/>
</dbReference>
<dbReference type="Proteomes" id="UP001346149">
    <property type="component" value="Unassembled WGS sequence"/>
</dbReference>
<accession>A0AAN7M496</accession>
<proteinExistence type="predicted"/>
<keyword evidence="2" id="KW-1185">Reference proteome</keyword>
<protein>
    <submittedName>
        <fullName evidence="1">Uncharacterized protein</fullName>
    </submittedName>
</protein>
<name>A0AAN7M496_TRANT</name>
<evidence type="ECO:0000313" key="2">
    <source>
        <dbReference type="Proteomes" id="UP001346149"/>
    </source>
</evidence>